<dbReference type="InterPro" id="IPR036514">
    <property type="entry name" value="SGNH_hydro_sf"/>
</dbReference>
<organism evidence="2 3">
    <name type="scientific">Naematelia encephala</name>
    <dbReference type="NCBI Taxonomy" id="71784"/>
    <lineage>
        <taxon>Eukaryota</taxon>
        <taxon>Fungi</taxon>
        <taxon>Dikarya</taxon>
        <taxon>Basidiomycota</taxon>
        <taxon>Agaricomycotina</taxon>
        <taxon>Tremellomycetes</taxon>
        <taxon>Tremellales</taxon>
        <taxon>Naemateliaceae</taxon>
        <taxon>Naematelia</taxon>
    </lineage>
</organism>
<dbReference type="SUPFAM" id="SSF52266">
    <property type="entry name" value="SGNH hydrolase"/>
    <property type="match status" value="1"/>
</dbReference>
<dbReference type="OrthoDB" id="544608at2759"/>
<evidence type="ECO:0000313" key="3">
    <source>
        <dbReference type="Proteomes" id="UP000193986"/>
    </source>
</evidence>
<evidence type="ECO:0008006" key="4">
    <source>
        <dbReference type="Google" id="ProtNLM"/>
    </source>
</evidence>
<feature type="transmembrane region" description="Helical" evidence="1">
    <location>
        <begin position="12"/>
        <end position="32"/>
    </location>
</feature>
<protein>
    <recommendedName>
        <fullName evidence="4">Capsular associated protein</fullName>
    </recommendedName>
</protein>
<dbReference type="PANTHER" id="PTHR34407:SF1">
    <property type="entry name" value="SGNH HYDROLASE-TYPE ESTERASE DOMAIN-CONTAINING PROTEIN"/>
    <property type="match status" value="1"/>
</dbReference>
<accession>A0A1Y2BDF8</accession>
<evidence type="ECO:0000313" key="2">
    <source>
        <dbReference type="EMBL" id="ORY32861.1"/>
    </source>
</evidence>
<evidence type="ECO:0000256" key="1">
    <source>
        <dbReference type="SAM" id="Phobius"/>
    </source>
</evidence>
<keyword evidence="3" id="KW-1185">Reference proteome</keyword>
<keyword evidence="1" id="KW-0472">Membrane</keyword>
<name>A0A1Y2BDF8_9TREE</name>
<proteinExistence type="predicted"/>
<dbReference type="EMBL" id="MCFC01000008">
    <property type="protein sequence ID" value="ORY32861.1"/>
    <property type="molecule type" value="Genomic_DNA"/>
</dbReference>
<gene>
    <name evidence="2" type="ORF">BCR39DRAFT_522172</name>
</gene>
<reference evidence="2 3" key="1">
    <citation type="submission" date="2016-07" db="EMBL/GenBank/DDBJ databases">
        <title>Pervasive Adenine N6-methylation of Active Genes in Fungi.</title>
        <authorList>
            <consortium name="DOE Joint Genome Institute"/>
            <person name="Mondo S.J."/>
            <person name="Dannebaum R.O."/>
            <person name="Kuo R.C."/>
            <person name="Labutti K."/>
            <person name="Haridas S."/>
            <person name="Kuo A."/>
            <person name="Salamov A."/>
            <person name="Ahrendt S.R."/>
            <person name="Lipzen A."/>
            <person name="Sullivan W."/>
            <person name="Andreopoulos W.B."/>
            <person name="Clum A."/>
            <person name="Lindquist E."/>
            <person name="Daum C."/>
            <person name="Ramamoorthy G.K."/>
            <person name="Gryganskyi A."/>
            <person name="Culley D."/>
            <person name="Magnuson J.K."/>
            <person name="James T.Y."/>
            <person name="O'Malley M.A."/>
            <person name="Stajich J.E."/>
            <person name="Spatafora J.W."/>
            <person name="Visel A."/>
            <person name="Grigoriev I.V."/>
        </authorList>
    </citation>
    <scope>NUCLEOTIDE SEQUENCE [LARGE SCALE GENOMIC DNA]</scope>
    <source>
        <strain evidence="2 3">68-887.2</strain>
    </source>
</reference>
<keyword evidence="1" id="KW-1133">Transmembrane helix</keyword>
<sequence length="550" mass="61709">MYIPLPASHRRPHVFLALLLGVAALFFLHNIFQPRSSFLPYLRWSTPEADIKLTGGLEDDDYRIRERIDKMRGVCEAEDVFGNEYGRANLRMSRAYEGSHHRLRQFLLKGLRGEPVTVSAIGGSVTKGHQVWASEIWFFVFANWIRSLFTEDVQVTDINGAAPATGSDYFSFCFPLHIPTTSDLVLVELAINDEGIPEHIDNMENLLRGLLDMENKPAVILVEGMAFSSGGMAGGGGRMHLPVAQYFDVPVINQRHPLANHFGRYPQLVRPYFSQNYWGDPDMRHINARGHRDLSNLVASLIQDVACTMLAEDNFHVLPRADAELSSGPVVDSAPEQDVDFAAALDKVLVEQQSTWPEQTKSWRKQPAEGEQVGELMPGMWNTPLELGVLPRMRALDGWNPNVAHSVPPFHPTCLSTRSTLPEFNLTPSANEGWEFWTHEEHLDKPYLISRTPGARVSFELDTNVGVVKMYSLRSKTFGLGIVECWADDDRDRATKVDGWWDNGEVNIGRFATIREDLSAGRHTITCEISEETSDPGGGHEFRLISIMSV</sequence>
<keyword evidence="1" id="KW-0812">Transmembrane</keyword>
<dbReference type="CDD" id="cd00229">
    <property type="entry name" value="SGNH_hydrolase"/>
    <property type="match status" value="1"/>
</dbReference>
<dbReference type="AlphaFoldDB" id="A0A1Y2BDF8"/>
<dbReference type="Gene3D" id="3.40.50.1110">
    <property type="entry name" value="SGNH hydrolase"/>
    <property type="match status" value="1"/>
</dbReference>
<dbReference type="PANTHER" id="PTHR34407">
    <property type="entry name" value="EXPRESSED PROTEIN"/>
    <property type="match status" value="1"/>
</dbReference>
<dbReference type="Proteomes" id="UP000193986">
    <property type="component" value="Unassembled WGS sequence"/>
</dbReference>
<dbReference type="InParanoid" id="A0A1Y2BDF8"/>
<comment type="caution">
    <text evidence="2">The sequence shown here is derived from an EMBL/GenBank/DDBJ whole genome shotgun (WGS) entry which is preliminary data.</text>
</comment>